<sequence length="150" mass="17208">MHIDYYLYLFKISWPALSGLFLVCIFIGTKCLSILRKALAEKNYFSKFLAAAKSLFLVLIVFIYSLMFMDYNQDWLNDPAVSKGVIESLTAEAEQYTLILRSGEEILTLSINAAAFHKLHKNDLVEVTYLHQKKQVVQCSVLTRQADNFI</sequence>
<feature type="transmembrane region" description="Helical" evidence="1">
    <location>
        <begin position="48"/>
        <end position="69"/>
    </location>
</feature>
<keyword evidence="1" id="KW-0812">Transmembrane</keyword>
<reference evidence="2 3" key="1">
    <citation type="submission" date="2019-12" db="EMBL/GenBank/DDBJ databases">
        <title>Sequence classification of anaerobic respiratory reductive dehalogenases: First we see many, then we see few.</title>
        <authorList>
            <person name="Molenda O."/>
            <person name="Puentes Jacome L.A."/>
            <person name="Cao X."/>
            <person name="Nesbo C.L."/>
            <person name="Tang S."/>
            <person name="Morson N."/>
            <person name="Patron J."/>
            <person name="Lomheim L."/>
            <person name="Wishart D.S."/>
            <person name="Edwards E.A."/>
        </authorList>
    </citation>
    <scope>NUCLEOTIDE SEQUENCE [LARGE SCALE GENOMIC DNA]</scope>
    <source>
        <strain evidence="2 3">12DCA</strain>
    </source>
</reference>
<organism evidence="2 3">
    <name type="scientific">Dehalobacter restrictus</name>
    <dbReference type="NCBI Taxonomy" id="55583"/>
    <lineage>
        <taxon>Bacteria</taxon>
        <taxon>Bacillati</taxon>
        <taxon>Bacillota</taxon>
        <taxon>Clostridia</taxon>
        <taxon>Eubacteriales</taxon>
        <taxon>Desulfitobacteriaceae</taxon>
        <taxon>Dehalobacter</taxon>
    </lineage>
</organism>
<keyword evidence="1" id="KW-0472">Membrane</keyword>
<dbReference type="AlphaFoldDB" id="A0A857DK71"/>
<accession>A0A857DK71</accession>
<dbReference type="EMBL" id="CP046996">
    <property type="protein sequence ID" value="QHA01213.1"/>
    <property type="molecule type" value="Genomic_DNA"/>
</dbReference>
<feature type="transmembrane region" description="Helical" evidence="1">
    <location>
        <begin position="6"/>
        <end position="27"/>
    </location>
</feature>
<name>A0A857DK71_9FIRM</name>
<evidence type="ECO:0000256" key="1">
    <source>
        <dbReference type="SAM" id="Phobius"/>
    </source>
</evidence>
<evidence type="ECO:0000313" key="2">
    <source>
        <dbReference type="EMBL" id="QHA01213.1"/>
    </source>
</evidence>
<keyword evidence="1" id="KW-1133">Transmembrane helix</keyword>
<protein>
    <submittedName>
        <fullName evidence="2">Uncharacterized protein</fullName>
    </submittedName>
</protein>
<gene>
    <name evidence="2" type="ORF">GQ588_11485</name>
</gene>
<evidence type="ECO:0000313" key="3">
    <source>
        <dbReference type="Proteomes" id="UP000430508"/>
    </source>
</evidence>
<proteinExistence type="predicted"/>
<dbReference type="Proteomes" id="UP000430508">
    <property type="component" value="Chromosome"/>
</dbReference>